<dbReference type="Proteomes" id="UP000242699">
    <property type="component" value="Unassembled WGS sequence"/>
</dbReference>
<dbReference type="SUPFAM" id="SSF52499">
    <property type="entry name" value="Isochorismatase-like hydrolases"/>
    <property type="match status" value="1"/>
</dbReference>
<dbReference type="Gene3D" id="3.40.50.850">
    <property type="entry name" value="Isochorismatase-like"/>
    <property type="match status" value="1"/>
</dbReference>
<dbReference type="PANTHER" id="PTHR43540">
    <property type="entry name" value="PEROXYUREIDOACRYLATE/UREIDOACRYLATE AMIDOHYDROLASE-RELATED"/>
    <property type="match status" value="1"/>
</dbReference>
<protein>
    <submittedName>
        <fullName evidence="4">Isochorismatase</fullName>
    </submittedName>
</protein>
<evidence type="ECO:0000313" key="4">
    <source>
        <dbReference type="EMBL" id="PSR31946.1"/>
    </source>
</evidence>
<name>A0A2T2XBX5_9FIRM</name>
<feature type="domain" description="Isochorismatase-like" evidence="3">
    <location>
        <begin position="2"/>
        <end position="169"/>
    </location>
</feature>
<dbReference type="AlphaFoldDB" id="A0A2T2XBX5"/>
<dbReference type="CDD" id="cd00431">
    <property type="entry name" value="cysteine_hydrolases"/>
    <property type="match status" value="1"/>
</dbReference>
<evidence type="ECO:0000313" key="5">
    <source>
        <dbReference type="Proteomes" id="UP000242699"/>
    </source>
</evidence>
<evidence type="ECO:0000259" key="3">
    <source>
        <dbReference type="Pfam" id="PF00857"/>
    </source>
</evidence>
<reference evidence="4 5" key="1">
    <citation type="journal article" date="2014" name="BMC Genomics">
        <title>Comparison of environmental and isolate Sulfobacillus genomes reveals diverse carbon, sulfur, nitrogen, and hydrogen metabolisms.</title>
        <authorList>
            <person name="Justice N.B."/>
            <person name="Norman A."/>
            <person name="Brown C.T."/>
            <person name="Singh A."/>
            <person name="Thomas B.C."/>
            <person name="Banfield J.F."/>
        </authorList>
    </citation>
    <scope>NUCLEOTIDE SEQUENCE [LARGE SCALE GENOMIC DNA]</scope>
    <source>
        <strain evidence="4">AMDSBA1</strain>
    </source>
</reference>
<dbReference type="GO" id="GO:0016787">
    <property type="term" value="F:hydrolase activity"/>
    <property type="evidence" value="ECO:0007669"/>
    <property type="project" value="UniProtKB-KW"/>
</dbReference>
<sequence>MDVQNGIVERYARSAALTSIQMALKAFRQMRWPVIFVRTAFRPGYPDISARNQSFSAIKERGRMEETSSNTQIWAGVGPRENELVVVKRRVSAFAGSGLELLLRSLDIEHLTLTGISTSGVVLSTLRQAADLDYRLLVLSDACVDDDPWVHRVLMEKVFPRQAEVMTVREWFAAMD</sequence>
<evidence type="ECO:0000256" key="2">
    <source>
        <dbReference type="ARBA" id="ARBA00022801"/>
    </source>
</evidence>
<dbReference type="InterPro" id="IPR036380">
    <property type="entry name" value="Isochorismatase-like_sf"/>
</dbReference>
<dbReference type="InterPro" id="IPR000868">
    <property type="entry name" value="Isochorismatase-like_dom"/>
</dbReference>
<dbReference type="InterPro" id="IPR050272">
    <property type="entry name" value="Isochorismatase-like_hydrls"/>
</dbReference>
<evidence type="ECO:0000256" key="1">
    <source>
        <dbReference type="ARBA" id="ARBA00006336"/>
    </source>
</evidence>
<gene>
    <name evidence="4" type="ORF">C7B43_00950</name>
</gene>
<accession>A0A2T2XBX5</accession>
<organism evidence="4 5">
    <name type="scientific">Sulfobacillus benefaciens</name>
    <dbReference type="NCBI Taxonomy" id="453960"/>
    <lineage>
        <taxon>Bacteria</taxon>
        <taxon>Bacillati</taxon>
        <taxon>Bacillota</taxon>
        <taxon>Clostridia</taxon>
        <taxon>Eubacteriales</taxon>
        <taxon>Clostridiales Family XVII. Incertae Sedis</taxon>
        <taxon>Sulfobacillus</taxon>
    </lineage>
</organism>
<comment type="caution">
    <text evidence="4">The sequence shown here is derived from an EMBL/GenBank/DDBJ whole genome shotgun (WGS) entry which is preliminary data.</text>
</comment>
<comment type="similarity">
    <text evidence="1">Belongs to the isochorismatase family.</text>
</comment>
<dbReference type="PANTHER" id="PTHR43540:SF1">
    <property type="entry name" value="ISOCHORISMATASE HYDROLASE"/>
    <property type="match status" value="1"/>
</dbReference>
<dbReference type="EMBL" id="PXYT01000001">
    <property type="protein sequence ID" value="PSR31946.1"/>
    <property type="molecule type" value="Genomic_DNA"/>
</dbReference>
<dbReference type="Pfam" id="PF00857">
    <property type="entry name" value="Isochorismatase"/>
    <property type="match status" value="1"/>
</dbReference>
<keyword evidence="2" id="KW-0378">Hydrolase</keyword>
<proteinExistence type="inferred from homology"/>